<dbReference type="PANTHER" id="PTHR11525">
    <property type="entry name" value="FARNESYL-PYROPHOSPHATE SYNTHETASE"/>
    <property type="match status" value="1"/>
</dbReference>
<keyword evidence="9" id="KW-1185">Reference proteome</keyword>
<dbReference type="PROSITE" id="PS00444">
    <property type="entry name" value="POLYPRENYL_SYNTHASE_2"/>
    <property type="match status" value="1"/>
</dbReference>
<comment type="caution">
    <text evidence="8">The sequence shown here is derived from an EMBL/GenBank/DDBJ whole genome shotgun (WGS) entry which is preliminary data.</text>
</comment>
<dbReference type="Gene3D" id="1.10.600.10">
    <property type="entry name" value="Farnesyl Diphosphate Synthase"/>
    <property type="match status" value="1"/>
</dbReference>
<evidence type="ECO:0000256" key="7">
    <source>
        <dbReference type="SAM" id="SignalP"/>
    </source>
</evidence>
<protein>
    <recommendedName>
        <fullName evidence="10">Farnesyl pyrophosphate synthase</fullName>
    </recommendedName>
</protein>
<dbReference type="Pfam" id="PF00348">
    <property type="entry name" value="polyprenyl_synt"/>
    <property type="match status" value="1"/>
</dbReference>
<dbReference type="GO" id="GO:0004337">
    <property type="term" value="F:(2E,6E)-farnesyl diphosphate synthase activity"/>
    <property type="evidence" value="ECO:0007669"/>
    <property type="project" value="TreeGrafter"/>
</dbReference>
<organism evidence="8 9">
    <name type="scientific">Liquidambar formosana</name>
    <name type="common">Formosan gum</name>
    <dbReference type="NCBI Taxonomy" id="63359"/>
    <lineage>
        <taxon>Eukaryota</taxon>
        <taxon>Viridiplantae</taxon>
        <taxon>Streptophyta</taxon>
        <taxon>Embryophyta</taxon>
        <taxon>Tracheophyta</taxon>
        <taxon>Spermatophyta</taxon>
        <taxon>Magnoliopsida</taxon>
        <taxon>eudicotyledons</taxon>
        <taxon>Gunneridae</taxon>
        <taxon>Pentapetalae</taxon>
        <taxon>Saxifragales</taxon>
        <taxon>Altingiaceae</taxon>
        <taxon>Liquidambar</taxon>
    </lineage>
</organism>
<dbReference type="GO" id="GO:0046872">
    <property type="term" value="F:metal ion binding"/>
    <property type="evidence" value="ECO:0007669"/>
    <property type="project" value="UniProtKB-KW"/>
</dbReference>
<dbReference type="PANTHER" id="PTHR11525:SF0">
    <property type="entry name" value="FARNESYL PYROPHOSPHATE SYNTHASE"/>
    <property type="match status" value="1"/>
</dbReference>
<dbReference type="AlphaFoldDB" id="A0AAP0S8T8"/>
<evidence type="ECO:0000256" key="2">
    <source>
        <dbReference type="ARBA" id="ARBA00006706"/>
    </source>
</evidence>
<keyword evidence="3" id="KW-0808">Transferase</keyword>
<keyword evidence="6" id="KW-0414">Isoprene biosynthesis</keyword>
<dbReference type="InterPro" id="IPR000092">
    <property type="entry name" value="Polyprenyl_synt"/>
</dbReference>
<evidence type="ECO:0008006" key="10">
    <source>
        <dbReference type="Google" id="ProtNLM"/>
    </source>
</evidence>
<keyword evidence="5" id="KW-0460">Magnesium</keyword>
<reference evidence="8 9" key="1">
    <citation type="journal article" date="2024" name="Plant J.">
        <title>Genome sequences and population genomics reveal climatic adaptation and genomic divergence between two closely related sweetgum species.</title>
        <authorList>
            <person name="Xu W.Q."/>
            <person name="Ren C.Q."/>
            <person name="Zhang X.Y."/>
            <person name="Comes H.P."/>
            <person name="Liu X.H."/>
            <person name="Li Y.G."/>
            <person name="Kettle C.J."/>
            <person name="Jalonen R."/>
            <person name="Gaisberger H."/>
            <person name="Ma Y.Z."/>
            <person name="Qiu Y.X."/>
        </authorList>
    </citation>
    <scope>NUCLEOTIDE SEQUENCE [LARGE SCALE GENOMIC DNA]</scope>
    <source>
        <strain evidence="8">Hangzhou</strain>
    </source>
</reference>
<dbReference type="GO" id="GO:0004161">
    <property type="term" value="F:dimethylallyltranstransferase activity"/>
    <property type="evidence" value="ECO:0007669"/>
    <property type="project" value="TreeGrafter"/>
</dbReference>
<comment type="cofactor">
    <cofactor evidence="1">
        <name>Mg(2+)</name>
        <dbReference type="ChEBI" id="CHEBI:18420"/>
    </cofactor>
</comment>
<dbReference type="SUPFAM" id="SSF48576">
    <property type="entry name" value="Terpenoid synthases"/>
    <property type="match status" value="1"/>
</dbReference>
<accession>A0AAP0S8T8</accession>
<dbReference type="GO" id="GO:0005737">
    <property type="term" value="C:cytoplasm"/>
    <property type="evidence" value="ECO:0007669"/>
    <property type="project" value="TreeGrafter"/>
</dbReference>
<name>A0AAP0S8T8_LIQFO</name>
<gene>
    <name evidence="8" type="ORF">L1049_017663</name>
</gene>
<dbReference type="EMBL" id="JBBPBK010000003">
    <property type="protein sequence ID" value="KAK9289189.1"/>
    <property type="molecule type" value="Genomic_DNA"/>
</dbReference>
<evidence type="ECO:0000256" key="3">
    <source>
        <dbReference type="ARBA" id="ARBA00022679"/>
    </source>
</evidence>
<dbReference type="InterPro" id="IPR039702">
    <property type="entry name" value="FPS1-like"/>
</dbReference>
<keyword evidence="7" id="KW-0732">Signal</keyword>
<dbReference type="InterPro" id="IPR008949">
    <property type="entry name" value="Isoprenoid_synthase_dom_sf"/>
</dbReference>
<evidence type="ECO:0000313" key="9">
    <source>
        <dbReference type="Proteomes" id="UP001415857"/>
    </source>
</evidence>
<sequence length="103" mass="12019">MHWVDYLLFIFPIFTQVACALVMSGENLDNHIDVKNIIVEMGTYFQVQDDYLDCFGEPEKIGKIGTDIEDFKCSWLVVKALERCNEEQKKVLRVRKTIVNIFV</sequence>
<evidence type="ECO:0000256" key="6">
    <source>
        <dbReference type="ARBA" id="ARBA00023229"/>
    </source>
</evidence>
<proteinExistence type="inferred from homology"/>
<feature type="signal peptide" evidence="7">
    <location>
        <begin position="1"/>
        <end position="20"/>
    </location>
</feature>
<evidence type="ECO:0000256" key="1">
    <source>
        <dbReference type="ARBA" id="ARBA00001946"/>
    </source>
</evidence>
<dbReference type="InterPro" id="IPR033749">
    <property type="entry name" value="Polyprenyl_synt_CS"/>
</dbReference>
<evidence type="ECO:0000256" key="4">
    <source>
        <dbReference type="ARBA" id="ARBA00022723"/>
    </source>
</evidence>
<dbReference type="Proteomes" id="UP001415857">
    <property type="component" value="Unassembled WGS sequence"/>
</dbReference>
<feature type="chain" id="PRO_5042836501" description="Farnesyl pyrophosphate synthase" evidence="7">
    <location>
        <begin position="21"/>
        <end position="103"/>
    </location>
</feature>
<dbReference type="GO" id="GO:0045337">
    <property type="term" value="P:farnesyl diphosphate biosynthetic process"/>
    <property type="evidence" value="ECO:0007669"/>
    <property type="project" value="TreeGrafter"/>
</dbReference>
<keyword evidence="4" id="KW-0479">Metal-binding</keyword>
<comment type="similarity">
    <text evidence="2">Belongs to the FPP/GGPP synthase family.</text>
</comment>
<evidence type="ECO:0000313" key="8">
    <source>
        <dbReference type="EMBL" id="KAK9289189.1"/>
    </source>
</evidence>
<evidence type="ECO:0000256" key="5">
    <source>
        <dbReference type="ARBA" id="ARBA00022842"/>
    </source>
</evidence>